<dbReference type="RefSeq" id="WP_179445221.1">
    <property type="nucleotide sequence ID" value="NZ_JACBZS010000001.1"/>
</dbReference>
<evidence type="ECO:0000313" key="1">
    <source>
        <dbReference type="EMBL" id="NYI71393.1"/>
    </source>
</evidence>
<keyword evidence="2" id="KW-1185">Reference proteome</keyword>
<dbReference type="InterPro" id="IPR021202">
    <property type="entry name" value="Rv3654c-like"/>
</dbReference>
<evidence type="ECO:0000313" key="2">
    <source>
        <dbReference type="Proteomes" id="UP000527616"/>
    </source>
</evidence>
<reference evidence="1 2" key="1">
    <citation type="submission" date="2020-07" db="EMBL/GenBank/DDBJ databases">
        <title>Sequencing the genomes of 1000 actinobacteria strains.</title>
        <authorList>
            <person name="Klenk H.-P."/>
        </authorList>
    </citation>
    <scope>NUCLEOTIDE SEQUENCE [LARGE SCALE GENOMIC DNA]</scope>
    <source>
        <strain evidence="1 2">DSM 103164</strain>
    </source>
</reference>
<dbReference type="EMBL" id="JACBZS010000001">
    <property type="protein sequence ID" value="NYI71393.1"/>
    <property type="molecule type" value="Genomic_DNA"/>
</dbReference>
<comment type="caution">
    <text evidence="1">The sequence shown here is derived from an EMBL/GenBank/DDBJ whole genome shotgun (WGS) entry which is preliminary data.</text>
</comment>
<gene>
    <name evidence="1" type="ORF">GGQ54_001953</name>
</gene>
<protein>
    <submittedName>
        <fullName evidence="1">Secretion/DNA translocation related TadE-like protein</fullName>
    </submittedName>
</protein>
<proteinExistence type="predicted"/>
<sequence>MRGRPGRAGDERGSGTMLLLAATIVALMLAAALAVATGYRIPQARARAAADAVALSGAIAVRAGGDACAAAQRAASVNAVRLLDCSMAGDSVDHVVSVRVAVAVRAPFAGLPREIVATAHAGRLETASAPP</sequence>
<dbReference type="NCBIfam" id="TIGR03816">
    <property type="entry name" value="tadE_like_DECH"/>
    <property type="match status" value="1"/>
</dbReference>
<accession>A0A7Z0D9E5</accession>
<name>A0A7Z0D9E5_9ACTN</name>
<dbReference type="AlphaFoldDB" id="A0A7Z0D9E5"/>
<organism evidence="1 2">
    <name type="scientific">Naumannella cuiyingiana</name>
    <dbReference type="NCBI Taxonomy" id="1347891"/>
    <lineage>
        <taxon>Bacteria</taxon>
        <taxon>Bacillati</taxon>
        <taxon>Actinomycetota</taxon>
        <taxon>Actinomycetes</taxon>
        <taxon>Propionibacteriales</taxon>
        <taxon>Propionibacteriaceae</taxon>
        <taxon>Naumannella</taxon>
    </lineage>
</organism>
<dbReference type="Proteomes" id="UP000527616">
    <property type="component" value="Unassembled WGS sequence"/>
</dbReference>